<dbReference type="CDD" id="cd20071">
    <property type="entry name" value="SET_SMYD"/>
    <property type="match status" value="1"/>
</dbReference>
<gene>
    <name evidence="2" type="ORF">AGOS_AAL097C</name>
</gene>
<dbReference type="InterPro" id="IPR046341">
    <property type="entry name" value="SET_dom_sf"/>
</dbReference>
<dbReference type="GeneID" id="4618405"/>
<dbReference type="SMART" id="SM00317">
    <property type="entry name" value="SET"/>
    <property type="match status" value="1"/>
</dbReference>
<dbReference type="OrthoDB" id="1028014at2759"/>
<dbReference type="EMBL" id="AE016814">
    <property type="protein sequence ID" value="AAS50269.1"/>
    <property type="molecule type" value="Genomic_DNA"/>
</dbReference>
<dbReference type="FunCoup" id="Q75F25">
    <property type="interactions" value="80"/>
</dbReference>
<dbReference type="Proteomes" id="UP000000591">
    <property type="component" value="Chromosome I"/>
</dbReference>
<dbReference type="OMA" id="FRKEVCH"/>
<dbReference type="eggNOG" id="KOG2084">
    <property type="taxonomic scope" value="Eukaryota"/>
</dbReference>
<dbReference type="Gene3D" id="2.170.270.10">
    <property type="entry name" value="SET domain"/>
    <property type="match status" value="1"/>
</dbReference>
<dbReference type="Pfam" id="PF00856">
    <property type="entry name" value="SET"/>
    <property type="match status" value="1"/>
</dbReference>
<dbReference type="GO" id="GO:0005634">
    <property type="term" value="C:nucleus"/>
    <property type="evidence" value="ECO:0000318"/>
    <property type="project" value="GO_Central"/>
</dbReference>
<dbReference type="STRING" id="284811.Q75F25"/>
<reference evidence="3" key="2">
    <citation type="journal article" date="2013" name="G3 (Bethesda)">
        <title>Genomes of Ashbya fungi isolated from insects reveal four mating-type loci, numerous translocations, lack of transposons, and distinct gene duplications.</title>
        <authorList>
            <person name="Dietrich F.S."/>
            <person name="Voegeli S."/>
            <person name="Kuo S."/>
            <person name="Philippsen P."/>
        </authorList>
    </citation>
    <scope>GENOME REANNOTATION</scope>
    <source>
        <strain evidence="3">ATCC 10895 / CBS 109.51 / FGSC 9923 / NRRL Y-1056</strain>
    </source>
</reference>
<dbReference type="InterPro" id="IPR001214">
    <property type="entry name" value="SET_dom"/>
</dbReference>
<proteinExistence type="predicted"/>
<feature type="domain" description="SET" evidence="1">
    <location>
        <begin position="12"/>
        <end position="333"/>
    </location>
</feature>
<dbReference type="AlphaFoldDB" id="Q75F25"/>
<dbReference type="RefSeq" id="NP_982445.1">
    <property type="nucleotide sequence ID" value="NM_207798.1"/>
</dbReference>
<dbReference type="PANTHER" id="PTHR12197">
    <property type="entry name" value="HISTONE-LYSINE N-METHYLTRANSFERASE SMYD"/>
    <property type="match status" value="1"/>
</dbReference>
<evidence type="ECO:0000313" key="2">
    <source>
        <dbReference type="EMBL" id="AAS50269.1"/>
    </source>
</evidence>
<dbReference type="KEGG" id="ago:AGOS_AAL097C"/>
<evidence type="ECO:0000313" key="3">
    <source>
        <dbReference type="Proteomes" id="UP000000591"/>
    </source>
</evidence>
<organism evidence="2 3">
    <name type="scientific">Eremothecium gossypii (strain ATCC 10895 / CBS 109.51 / FGSC 9923 / NRRL Y-1056)</name>
    <name type="common">Yeast</name>
    <name type="synonym">Ashbya gossypii</name>
    <dbReference type="NCBI Taxonomy" id="284811"/>
    <lineage>
        <taxon>Eukaryota</taxon>
        <taxon>Fungi</taxon>
        <taxon>Dikarya</taxon>
        <taxon>Ascomycota</taxon>
        <taxon>Saccharomycotina</taxon>
        <taxon>Saccharomycetes</taxon>
        <taxon>Saccharomycetales</taxon>
        <taxon>Saccharomycetaceae</taxon>
        <taxon>Eremothecium</taxon>
    </lineage>
</organism>
<protein>
    <submittedName>
        <fullName evidence="2">AAL097Cp</fullName>
    </submittedName>
</protein>
<accession>Q75F25</accession>
<reference evidence="2 3" key="1">
    <citation type="journal article" date="2004" name="Science">
        <title>The Ashbya gossypii genome as a tool for mapping the ancient Saccharomyces cerevisiae genome.</title>
        <authorList>
            <person name="Dietrich F.S."/>
            <person name="Voegeli S."/>
            <person name="Brachat S."/>
            <person name="Lerch A."/>
            <person name="Gates K."/>
            <person name="Steiner S."/>
            <person name="Mohr C."/>
            <person name="Pohlmann R."/>
            <person name="Luedi P."/>
            <person name="Choi S."/>
            <person name="Wing R.A."/>
            <person name="Flavier A."/>
            <person name="Gaffney T.D."/>
            <person name="Philippsen P."/>
        </authorList>
    </citation>
    <scope>NUCLEOTIDE SEQUENCE [LARGE SCALE GENOMIC DNA]</scope>
    <source>
        <strain evidence="3">ATCC 10895 / CBS 109.51 / FGSC 9923 / NRRL Y-1056</strain>
    </source>
</reference>
<keyword evidence="3" id="KW-1185">Reference proteome</keyword>
<evidence type="ECO:0000259" key="1">
    <source>
        <dbReference type="PROSITE" id="PS50280"/>
    </source>
</evidence>
<dbReference type="SUPFAM" id="SSF82199">
    <property type="entry name" value="SET domain"/>
    <property type="match status" value="1"/>
</dbReference>
<dbReference type="PROSITE" id="PS50280">
    <property type="entry name" value="SET"/>
    <property type="match status" value="1"/>
</dbReference>
<dbReference type="InterPro" id="IPR050869">
    <property type="entry name" value="H3K4_H4K5_MeTrfase"/>
</dbReference>
<dbReference type="HOGENOM" id="CLU_038964_1_0_1"/>
<name>Q75F25_EREGS</name>
<dbReference type="InParanoid" id="Q75F25"/>
<sequence length="368" mass="42181">MEPAHIQIQISELFEVKLTDYGGRACFARQSQQRGDTVLKLTQALGSSIAYEYRKEVCHFCFAYDAGAVMKTKIGHAEARFQPSITGASSFGGGGLRFCSEICKNAYMQMESAEELVEAFETLLQAFQRSNKRRNTDLQDDDCGNAVITEAIIEERWRYVENEWTPKLSAMKPSKRHLMIPAIDEEVYSCARFVTECLFRLKHLPNESTMYQAFDQLQSNELQKITEFPVLLEFQLKVYKFLKVVLPIGLRDLLSSALFRKILGSEYGNSFGIWEQNEGNYSRDYLGYWVLPEASYFNHSCAPNLAKKRVGREMYFVLTSDVAAGEQLCIDYKGILDLPVVERRNILHSNWFFDCACERCALELQSIH</sequence>
<dbReference type="PANTHER" id="PTHR12197:SF294">
    <property type="entry name" value="POTENTIAL PROTEIN LYSINE METHYLTRANSFERASE SET6"/>
    <property type="match status" value="1"/>
</dbReference>